<dbReference type="EMBL" id="MLFU01000299">
    <property type="protein sequence ID" value="KAK1467810.1"/>
    <property type="molecule type" value="Genomic_DNA"/>
</dbReference>
<dbReference type="RefSeq" id="XP_060372439.1">
    <property type="nucleotide sequence ID" value="XM_060532988.1"/>
</dbReference>
<proteinExistence type="predicted"/>
<feature type="compositionally biased region" description="Low complexity" evidence="1">
    <location>
        <begin position="74"/>
        <end position="89"/>
    </location>
</feature>
<evidence type="ECO:0000313" key="4">
    <source>
        <dbReference type="Proteomes" id="UP001227543"/>
    </source>
</evidence>
<gene>
    <name evidence="3" type="ORF">CTAM01_16996</name>
</gene>
<sequence length="745" mass="83383">MVQRLNNATVQAAFQAALDDASHNRTGYGTPAETRAWRDHFVHGDSPDYSDLCRNGGDLFVLPQTGLNEMETQPDSSVGGDSSGPSDPWSCEHSMSHVTNARLDISLTDSLVPWTITSNVPFLTIPFMDTEISDYCGSHLSATELITVSGNLLWASESNSKTYSEKQSGSSGVEISVSSESRKAIEFVMHEPMTTDERTKKRAGTNKTNQKKPSKGHSDKYWEVLRDNHLRRLYIQESHTVDEVVFEMLVIHGHRLTKPTLERKLKLWGLSKNSSRHKGSGGLVAKRRRIAYSMPATATIVKDLKFASMNERRLGLDRQRPQFGLATTYVQQEKMFHALDHLVKGLFASGSQSWKAVNPRSTNFTSPDLANGKTSPDWQLVSEKCRCIAILSDAAQYGEAFSVWEDAGQTLRSSTQLCNPSFLVHFWKISLTLMSVRVGDRKSFLLFRSFLLRLQKVLSSSVGVHHPITDFVISLAVVTTSTPLDLKTTLGLACWKAIHVIASILGQEHAMVLSLTAHCVRNWRSRFSPREEDIESSYDDLGASSFISAQIMSESDISFHFDYLSALAKPKNNAPNLIQQAADIWTITKDRCCKEARVEKTYDVLALQAFTFTTKLLASHYIETQGPNQLPSPEKGYEYLSEGIEALANGSKEHQTHAMALSRRLETYLKASQDRGRAIEERERGTQLRRRIKKMLTTSSWASPPVPGNRPKTGGAWAKRNRQSRKESHKRLTLLLKNNDRSLCS</sequence>
<accession>A0ABQ9QH46</accession>
<feature type="compositionally biased region" description="Basic residues" evidence="1">
    <location>
        <begin position="200"/>
        <end position="215"/>
    </location>
</feature>
<feature type="region of interest" description="Disordered" evidence="1">
    <location>
        <begin position="69"/>
        <end position="90"/>
    </location>
</feature>
<dbReference type="Pfam" id="PF14420">
    <property type="entry name" value="Clr5"/>
    <property type="match status" value="1"/>
</dbReference>
<dbReference type="Proteomes" id="UP001227543">
    <property type="component" value="Unassembled WGS sequence"/>
</dbReference>
<protein>
    <recommendedName>
        <fullName evidence="2">Clr5 domain-containing protein</fullName>
    </recommendedName>
</protein>
<feature type="region of interest" description="Disordered" evidence="1">
    <location>
        <begin position="698"/>
        <end position="730"/>
    </location>
</feature>
<reference evidence="3 4" key="1">
    <citation type="submission" date="2016-10" db="EMBL/GenBank/DDBJ databases">
        <title>The genome sequence of Colletotrichum fioriniae PJ7.</title>
        <authorList>
            <person name="Baroncelli R."/>
        </authorList>
    </citation>
    <scope>NUCLEOTIDE SEQUENCE [LARGE SCALE GENOMIC DNA]</scope>
    <source>
        <strain evidence="3 4">Tom-12</strain>
    </source>
</reference>
<feature type="domain" description="Clr5" evidence="2">
    <location>
        <begin position="220"/>
        <end position="272"/>
    </location>
</feature>
<evidence type="ECO:0000313" key="3">
    <source>
        <dbReference type="EMBL" id="KAK1467810.1"/>
    </source>
</evidence>
<evidence type="ECO:0000256" key="1">
    <source>
        <dbReference type="SAM" id="MobiDB-lite"/>
    </source>
</evidence>
<dbReference type="GeneID" id="85417226"/>
<evidence type="ECO:0000259" key="2">
    <source>
        <dbReference type="Pfam" id="PF14420"/>
    </source>
</evidence>
<name>A0ABQ9QH46_9PEZI</name>
<keyword evidence="4" id="KW-1185">Reference proteome</keyword>
<dbReference type="InterPro" id="IPR025676">
    <property type="entry name" value="Clr5_dom"/>
</dbReference>
<comment type="caution">
    <text evidence="3">The sequence shown here is derived from an EMBL/GenBank/DDBJ whole genome shotgun (WGS) entry which is preliminary data.</text>
</comment>
<feature type="compositionally biased region" description="Basic residues" evidence="1">
    <location>
        <begin position="719"/>
        <end position="730"/>
    </location>
</feature>
<feature type="region of interest" description="Disordered" evidence="1">
    <location>
        <begin position="192"/>
        <end position="219"/>
    </location>
</feature>
<organism evidence="3 4">
    <name type="scientific">Colletotrichum tamarilloi</name>
    <dbReference type="NCBI Taxonomy" id="1209934"/>
    <lineage>
        <taxon>Eukaryota</taxon>
        <taxon>Fungi</taxon>
        <taxon>Dikarya</taxon>
        <taxon>Ascomycota</taxon>
        <taxon>Pezizomycotina</taxon>
        <taxon>Sordariomycetes</taxon>
        <taxon>Hypocreomycetidae</taxon>
        <taxon>Glomerellales</taxon>
        <taxon>Glomerellaceae</taxon>
        <taxon>Colletotrichum</taxon>
        <taxon>Colletotrichum acutatum species complex</taxon>
    </lineage>
</organism>